<dbReference type="EMBL" id="CM056744">
    <property type="protein sequence ID" value="KAJ8665391.1"/>
    <property type="molecule type" value="Genomic_DNA"/>
</dbReference>
<dbReference type="Proteomes" id="UP001239111">
    <property type="component" value="Chromosome 4"/>
</dbReference>
<evidence type="ECO:0000313" key="2">
    <source>
        <dbReference type="Proteomes" id="UP001239111"/>
    </source>
</evidence>
<comment type="caution">
    <text evidence="1">The sequence shown here is derived from an EMBL/GenBank/DDBJ whole genome shotgun (WGS) entry which is preliminary data.</text>
</comment>
<organism evidence="1 2">
    <name type="scientific">Eretmocerus hayati</name>
    <dbReference type="NCBI Taxonomy" id="131215"/>
    <lineage>
        <taxon>Eukaryota</taxon>
        <taxon>Metazoa</taxon>
        <taxon>Ecdysozoa</taxon>
        <taxon>Arthropoda</taxon>
        <taxon>Hexapoda</taxon>
        <taxon>Insecta</taxon>
        <taxon>Pterygota</taxon>
        <taxon>Neoptera</taxon>
        <taxon>Endopterygota</taxon>
        <taxon>Hymenoptera</taxon>
        <taxon>Apocrita</taxon>
        <taxon>Proctotrupomorpha</taxon>
        <taxon>Chalcidoidea</taxon>
        <taxon>Aphelinidae</taxon>
        <taxon>Aphelininae</taxon>
        <taxon>Eretmocerus</taxon>
    </lineage>
</organism>
<name>A0ACC2N2Y8_9HYME</name>
<sequence>MTLKSRGRIPWSSGRPNPFRTWKSRIDRMGSKETGSIMVPIQPTSGSKARWKQPTHASRKQVTGYEKIEIHIWKSTTQVMLQVRKPSGASSQDQNLLINNTFPYHFPILAKFDRNDRRLNGF</sequence>
<proteinExistence type="predicted"/>
<protein>
    <submittedName>
        <fullName evidence="1">Uncharacterized protein</fullName>
    </submittedName>
</protein>
<accession>A0ACC2N2Y8</accession>
<keyword evidence="2" id="KW-1185">Reference proteome</keyword>
<reference evidence="1" key="1">
    <citation type="submission" date="2023-04" db="EMBL/GenBank/DDBJ databases">
        <title>A chromosome-level genome assembly of the parasitoid wasp Eretmocerus hayati.</title>
        <authorList>
            <person name="Zhong Y."/>
            <person name="Liu S."/>
            <person name="Liu Y."/>
        </authorList>
    </citation>
    <scope>NUCLEOTIDE SEQUENCE</scope>
    <source>
        <strain evidence="1">ZJU_SS_LIU_2023</strain>
    </source>
</reference>
<gene>
    <name evidence="1" type="ORF">QAD02_007053</name>
</gene>
<evidence type="ECO:0000313" key="1">
    <source>
        <dbReference type="EMBL" id="KAJ8665391.1"/>
    </source>
</evidence>